<dbReference type="RefSeq" id="WP_086744081.1">
    <property type="nucleotide sequence ID" value="NZ_MWPV01000003.1"/>
</dbReference>
<proteinExistence type="predicted"/>
<protein>
    <submittedName>
        <fullName evidence="1">Prephenate dehydrogenase</fullName>
    </submittedName>
</protein>
<dbReference type="Proteomes" id="UP000194841">
    <property type="component" value="Unassembled WGS sequence"/>
</dbReference>
<sequence>MNSIIEQLNNNLKIVYRQALDADLQLDELAKQGKGKFAALFSKDSAFSVEAKRFKPYVLDVATDVEALSQQETLDQEQLKTTVLKLQQLHRLLSDFKTGV</sequence>
<name>A0A244CQN5_PSEDV</name>
<reference evidence="1 2" key="1">
    <citation type="submission" date="2017-02" db="EMBL/GenBank/DDBJ databases">
        <title>Pseudoalteromonas ulvae TC14 Genome.</title>
        <authorList>
            <person name="Molmeret M."/>
        </authorList>
    </citation>
    <scope>NUCLEOTIDE SEQUENCE [LARGE SCALE GENOMIC DNA]</scope>
    <source>
        <strain evidence="1">TC14</strain>
    </source>
</reference>
<evidence type="ECO:0000313" key="1">
    <source>
        <dbReference type="EMBL" id="OUL57499.1"/>
    </source>
</evidence>
<gene>
    <name evidence="1" type="ORF">B1199_10505</name>
</gene>
<accession>A0A244CQN5</accession>
<keyword evidence="2" id="KW-1185">Reference proteome</keyword>
<dbReference type="EMBL" id="MWPV01000003">
    <property type="protein sequence ID" value="OUL57499.1"/>
    <property type="molecule type" value="Genomic_DNA"/>
</dbReference>
<dbReference type="AlphaFoldDB" id="A0A244CQN5"/>
<comment type="caution">
    <text evidence="1">The sequence shown here is derived from an EMBL/GenBank/DDBJ whole genome shotgun (WGS) entry which is preliminary data.</text>
</comment>
<organism evidence="1 2">
    <name type="scientific">Pseudoalteromonas ulvae</name>
    <dbReference type="NCBI Taxonomy" id="107327"/>
    <lineage>
        <taxon>Bacteria</taxon>
        <taxon>Pseudomonadati</taxon>
        <taxon>Pseudomonadota</taxon>
        <taxon>Gammaproteobacteria</taxon>
        <taxon>Alteromonadales</taxon>
        <taxon>Pseudoalteromonadaceae</taxon>
        <taxon>Pseudoalteromonas</taxon>
    </lineage>
</organism>
<evidence type="ECO:0000313" key="2">
    <source>
        <dbReference type="Proteomes" id="UP000194841"/>
    </source>
</evidence>
<dbReference type="OrthoDB" id="7067468at2"/>